<dbReference type="OrthoDB" id="1467680at2"/>
<sequence length="390" mass="42076">MKKTLQFLMVVLFTASLTAQTFDDGTFTYNVIDTDNNYCEVTGWVNLPTENVDVVIPGTAMNGFAPFTVTKIGLGAFSCNTAANRGAGHTENTFIQTVTLPQSVTIFDAHVFRDNPNLTSINLDNVVDLGSNAFVACTGLTGEISLPVCTNLGAYPFFNCNNIESISAPVAETGGAGVFYGMDGVKEYNVPASLMSIGNLFLGDDDTSNALEQVQLNWDATQLAAVNFANDSKFFRNEWADSGNGEPGTGTKAYGDMTVADLTGWFAGTPVKIYVPVGSKQAYLDHISWCRFPEANIIEGTAPVLSTKTVEAKALGFNVYPNPATNIVSIKNAKALNAEVEVLDLNGRILLNKNATNNLTEINISNLKTGMYLFKIKTQDNEFVKRVVKQ</sequence>
<dbReference type="InterPro" id="IPR026444">
    <property type="entry name" value="Secre_tail"/>
</dbReference>
<keyword evidence="5" id="KW-1185">Reference proteome</keyword>
<comment type="caution">
    <text evidence="4">The sequence shown here is derived from an EMBL/GenBank/DDBJ whole genome shotgun (WGS) entry which is preliminary data.</text>
</comment>
<dbReference type="STRING" id="1435349.PW52_16835"/>
<evidence type="ECO:0000256" key="1">
    <source>
        <dbReference type="ARBA" id="ARBA00022729"/>
    </source>
</evidence>
<protein>
    <recommendedName>
        <fullName evidence="3">Secretion system C-terminal sorting domain-containing protein</fullName>
    </recommendedName>
</protein>
<feature type="signal peptide" evidence="2">
    <location>
        <begin position="1"/>
        <end position="19"/>
    </location>
</feature>
<organism evidence="4 5">
    <name type="scientific">Neotamlana sedimentorum</name>
    <dbReference type="NCBI Taxonomy" id="1435349"/>
    <lineage>
        <taxon>Bacteria</taxon>
        <taxon>Pseudomonadati</taxon>
        <taxon>Bacteroidota</taxon>
        <taxon>Flavobacteriia</taxon>
        <taxon>Flavobacteriales</taxon>
        <taxon>Flavobacteriaceae</taxon>
        <taxon>Neotamlana</taxon>
    </lineage>
</organism>
<accession>A0A0D7VWD5</accession>
<name>A0A0D7VWD5_9FLAO</name>
<dbReference type="NCBIfam" id="TIGR04183">
    <property type="entry name" value="Por_Secre_tail"/>
    <property type="match status" value="1"/>
</dbReference>
<feature type="chain" id="PRO_5002325242" description="Secretion system C-terminal sorting domain-containing protein" evidence="2">
    <location>
        <begin position="20"/>
        <end position="390"/>
    </location>
</feature>
<dbReference type="RefSeq" id="WP_044634150.1">
    <property type="nucleotide sequence ID" value="NZ_JTDW01000033.1"/>
</dbReference>
<keyword evidence="1 2" id="KW-0732">Signal</keyword>
<evidence type="ECO:0000259" key="3">
    <source>
        <dbReference type="Pfam" id="PF18962"/>
    </source>
</evidence>
<dbReference type="EMBL" id="JTDW01000033">
    <property type="protein sequence ID" value="KJD31114.1"/>
    <property type="molecule type" value="Genomic_DNA"/>
</dbReference>
<dbReference type="Gene3D" id="3.80.10.10">
    <property type="entry name" value="Ribonuclease Inhibitor"/>
    <property type="match status" value="1"/>
</dbReference>
<dbReference type="InterPro" id="IPR026906">
    <property type="entry name" value="LRR_5"/>
</dbReference>
<evidence type="ECO:0000256" key="2">
    <source>
        <dbReference type="SAM" id="SignalP"/>
    </source>
</evidence>
<dbReference type="AlphaFoldDB" id="A0A0D7VWD5"/>
<evidence type="ECO:0000313" key="4">
    <source>
        <dbReference type="EMBL" id="KJD31114.1"/>
    </source>
</evidence>
<gene>
    <name evidence="4" type="ORF">PW52_16835</name>
</gene>
<feature type="domain" description="Secretion system C-terminal sorting" evidence="3">
    <location>
        <begin position="319"/>
        <end position="388"/>
    </location>
</feature>
<feature type="non-terminal residue" evidence="4">
    <location>
        <position position="390"/>
    </location>
</feature>
<dbReference type="Pfam" id="PF18962">
    <property type="entry name" value="Por_Secre_tail"/>
    <property type="match status" value="1"/>
</dbReference>
<proteinExistence type="predicted"/>
<evidence type="ECO:0000313" key="5">
    <source>
        <dbReference type="Proteomes" id="UP000032578"/>
    </source>
</evidence>
<dbReference type="InterPro" id="IPR032675">
    <property type="entry name" value="LRR_dom_sf"/>
</dbReference>
<dbReference type="Pfam" id="PF13306">
    <property type="entry name" value="LRR_5"/>
    <property type="match status" value="1"/>
</dbReference>
<reference evidence="4 5" key="1">
    <citation type="submission" date="2014-11" db="EMBL/GenBank/DDBJ databases">
        <title>Tamlana sedimentorum sp. nov., isolated from shallow sand sediments of the Sea of Japan.</title>
        <authorList>
            <person name="Romanenko L.A."/>
        </authorList>
    </citation>
    <scope>NUCLEOTIDE SEQUENCE [LARGE SCALE GENOMIC DNA]</scope>
    <source>
        <strain evidence="4 5">JCM 19808</strain>
    </source>
</reference>
<dbReference type="Proteomes" id="UP000032578">
    <property type="component" value="Unassembled WGS sequence"/>
</dbReference>